<sequence>MIQKLTVKQQKFADEYIISGNTTQAALKARYSKKSTRFVDYENLTKHNIKGLH</sequence>
<dbReference type="HOGENOM" id="CLU_3062773_0_0_9"/>
<dbReference type="STRING" id="1400520.LFAB_09280"/>
<evidence type="ECO:0000313" key="1">
    <source>
        <dbReference type="EMBL" id="ETY74019.1"/>
    </source>
</evidence>
<organism evidence="1 2">
    <name type="scientific">Lactiplantibacillus fabifermentans T30PCM01</name>
    <dbReference type="NCBI Taxonomy" id="1400520"/>
    <lineage>
        <taxon>Bacteria</taxon>
        <taxon>Bacillati</taxon>
        <taxon>Bacillota</taxon>
        <taxon>Bacilli</taxon>
        <taxon>Lactobacillales</taxon>
        <taxon>Lactobacillaceae</taxon>
        <taxon>Lactiplantibacillus</taxon>
    </lineage>
</organism>
<accession>W6T791</accession>
<dbReference type="GO" id="GO:0051276">
    <property type="term" value="P:chromosome organization"/>
    <property type="evidence" value="ECO:0007669"/>
    <property type="project" value="InterPro"/>
</dbReference>
<dbReference type="Gene3D" id="1.10.10.1400">
    <property type="entry name" value="Terminase, small subunit, N-terminal DNA-binding domain, HTH motif"/>
    <property type="match status" value="1"/>
</dbReference>
<protein>
    <recommendedName>
        <fullName evidence="3">Terminase</fullName>
    </recommendedName>
</protein>
<comment type="caution">
    <text evidence="1">The sequence shown here is derived from an EMBL/GenBank/DDBJ whole genome shotgun (WGS) entry which is preliminary data.</text>
</comment>
<dbReference type="EMBL" id="AWWK01000040">
    <property type="protein sequence ID" value="ETY74019.1"/>
    <property type="molecule type" value="Genomic_DNA"/>
</dbReference>
<name>W6T791_9LACO</name>
<reference evidence="1 2" key="1">
    <citation type="journal article" date="2014" name="Genome Announc.">
        <title>Genome Sequence of Lactobacillus fabifermentans Strain T30PCM01, Isolated from Fermenting Grape Marc.</title>
        <authorList>
            <person name="Treu L."/>
            <person name="Vendramin V."/>
            <person name="Bovo B."/>
            <person name="Giacomini A."/>
            <person name="Corich V."/>
            <person name="Campanaro S."/>
        </authorList>
    </citation>
    <scope>NUCLEOTIDE SEQUENCE [LARGE SCALE GENOMIC DNA]</scope>
    <source>
        <strain evidence="1 2">T30PCM01</strain>
    </source>
</reference>
<dbReference type="InterPro" id="IPR038713">
    <property type="entry name" value="Terminase_Gp1_N_sf"/>
</dbReference>
<dbReference type="RefSeq" id="WP_244880277.1">
    <property type="nucleotide sequence ID" value="NZ_KK036493.1"/>
</dbReference>
<evidence type="ECO:0000313" key="2">
    <source>
        <dbReference type="Proteomes" id="UP000019247"/>
    </source>
</evidence>
<dbReference type="Proteomes" id="UP000019247">
    <property type="component" value="Unassembled WGS sequence"/>
</dbReference>
<dbReference type="InterPro" id="IPR005335">
    <property type="entry name" value="Terminase_ssu"/>
</dbReference>
<dbReference type="AlphaFoldDB" id="W6T791"/>
<proteinExistence type="predicted"/>
<gene>
    <name evidence="1" type="ORF">LFAB_09280</name>
</gene>
<dbReference type="Pfam" id="PF03592">
    <property type="entry name" value="Terminase_2"/>
    <property type="match status" value="1"/>
</dbReference>
<evidence type="ECO:0008006" key="3">
    <source>
        <dbReference type="Google" id="ProtNLM"/>
    </source>
</evidence>